<name>U7PIR6_SPOS1</name>
<dbReference type="eggNOG" id="ENOG502T0DY">
    <property type="taxonomic scope" value="Eukaryota"/>
</dbReference>
<protein>
    <submittedName>
        <fullName evidence="1">Uncharacterized protein</fullName>
    </submittedName>
</protein>
<dbReference type="STRING" id="1391915.U7PIR6"/>
<dbReference type="Proteomes" id="UP000018087">
    <property type="component" value="Unassembled WGS sequence"/>
</dbReference>
<evidence type="ECO:0000313" key="1">
    <source>
        <dbReference type="EMBL" id="ERS94831.1"/>
    </source>
</evidence>
<dbReference type="OrthoDB" id="5376498at2759"/>
<keyword evidence="2" id="KW-1185">Reference proteome</keyword>
<reference evidence="2" key="1">
    <citation type="journal article" date="2014" name="Genome Announc.">
        <title>Genome sequence of the pathogenic fungus Sporothrix schenckii (ATCC 58251).</title>
        <authorList>
            <person name="Cuomo C.A."/>
            <person name="Rodriguez-Del Valle N."/>
            <person name="Perez-Sanchez L."/>
            <person name="Abouelleil A."/>
            <person name="Goldberg J."/>
            <person name="Young S."/>
            <person name="Zeng Q."/>
            <person name="Birren B.W."/>
        </authorList>
    </citation>
    <scope>NUCLEOTIDE SEQUENCE [LARGE SCALE GENOMIC DNA]</scope>
    <source>
        <strain evidence="2">ATCC 58251 / de Perez 2211183</strain>
    </source>
</reference>
<dbReference type="EMBL" id="KI440858">
    <property type="protein sequence ID" value="ERS94831.1"/>
    <property type="molecule type" value="Genomic_DNA"/>
</dbReference>
<proteinExistence type="predicted"/>
<gene>
    <name evidence="1" type="ORF">HMPREF1624_08728</name>
</gene>
<organism evidence="1 2">
    <name type="scientific">Sporothrix schenckii (strain ATCC 58251 / de Perez 2211183)</name>
    <name type="common">Rose-picker's disease fungus</name>
    <dbReference type="NCBI Taxonomy" id="1391915"/>
    <lineage>
        <taxon>Eukaryota</taxon>
        <taxon>Fungi</taxon>
        <taxon>Dikarya</taxon>
        <taxon>Ascomycota</taxon>
        <taxon>Pezizomycotina</taxon>
        <taxon>Sordariomycetes</taxon>
        <taxon>Sordariomycetidae</taxon>
        <taxon>Ophiostomatales</taxon>
        <taxon>Ophiostomataceae</taxon>
        <taxon>Sporothrix</taxon>
    </lineage>
</organism>
<dbReference type="HOGENOM" id="CLU_096182_1_0_1"/>
<accession>U7PIR6</accession>
<evidence type="ECO:0000313" key="2">
    <source>
        <dbReference type="Proteomes" id="UP000018087"/>
    </source>
</evidence>
<sequence length="159" mass="17454">MLAIDRTFTSSIFSLTPLLLIEKAAIDIPNDGISLRFKYGPQTIFLFVDRSATFDAISTQLLEVLRERYPRGLANAAMLPETTPIPAAGEEARVVYAAPKNLRDLAAGWKPLNTDNGETPASMRLRENAALAFAIQKGDEIGEAASFHVEIPTFEDEDE</sequence>
<dbReference type="AlphaFoldDB" id="U7PIR6"/>